<comment type="catalytic activity">
    <reaction evidence="13">
        <text>L-alpha-aminoacyl-L-lysine(out) = L-alpha-aminoacyl-L-lysine(in)</text>
        <dbReference type="Rhea" id="RHEA:79383"/>
        <dbReference type="ChEBI" id="CHEBI:229966"/>
    </reaction>
</comment>
<feature type="transmembrane region" description="Helical" evidence="25">
    <location>
        <begin position="320"/>
        <end position="342"/>
    </location>
</feature>
<evidence type="ECO:0000256" key="9">
    <source>
        <dbReference type="ARBA" id="ARBA00044878"/>
    </source>
</evidence>
<evidence type="ECO:0000256" key="21">
    <source>
        <dbReference type="ARBA" id="ARBA00044985"/>
    </source>
</evidence>
<feature type="transmembrane region" description="Helical" evidence="25">
    <location>
        <begin position="12"/>
        <end position="29"/>
    </location>
</feature>
<comment type="similarity">
    <text evidence="2">Belongs to the major facilitator superfamily.</text>
</comment>
<dbReference type="KEGG" id="upl:DSM104440_03381"/>
<dbReference type="PANTHER" id="PTHR23512:SF3">
    <property type="entry name" value="MAJOR FACILITATOR SUPERFAMILY DOMAIN-CONTAINING PROTEIN 1"/>
    <property type="match status" value="1"/>
</dbReference>
<evidence type="ECO:0000313" key="28">
    <source>
        <dbReference type="Proteomes" id="UP000503096"/>
    </source>
</evidence>
<evidence type="ECO:0000256" key="19">
    <source>
        <dbReference type="ARBA" id="ARBA00044919"/>
    </source>
</evidence>
<name>A0A6M4HAF4_9PROT</name>
<comment type="catalytic activity">
    <reaction evidence="12">
        <text>L-lysyl-L-alpha-amino acid(out) = L-lysyl-L-alpha-amino acid(in)</text>
        <dbReference type="Rhea" id="RHEA:79387"/>
        <dbReference type="ChEBI" id="CHEBI:229965"/>
    </reaction>
</comment>
<dbReference type="Proteomes" id="UP000503096">
    <property type="component" value="Chromosome"/>
</dbReference>
<keyword evidence="5 25" id="KW-1133">Transmembrane helix</keyword>
<dbReference type="RefSeq" id="WP_171164737.1">
    <property type="nucleotide sequence ID" value="NZ_CP053073.1"/>
</dbReference>
<feature type="transmembrane region" description="Helical" evidence="25">
    <location>
        <begin position="398"/>
        <end position="418"/>
    </location>
</feature>
<comment type="catalytic activity">
    <reaction evidence="20">
        <text>L-lysyl-glycine(out) = L-lysyl-glycine(in)</text>
        <dbReference type="Rhea" id="RHEA:79407"/>
        <dbReference type="ChEBI" id="CHEBI:191202"/>
    </reaction>
</comment>
<evidence type="ECO:0000256" key="7">
    <source>
        <dbReference type="ARBA" id="ARBA00023228"/>
    </source>
</evidence>
<comment type="catalytic activity">
    <reaction evidence="8">
        <text>L-lysyl-L-alanine(out) = L-lysyl-L-alanine(in)</text>
        <dbReference type="Rhea" id="RHEA:79399"/>
        <dbReference type="ChEBI" id="CHEBI:229954"/>
    </reaction>
</comment>
<dbReference type="InterPro" id="IPR052187">
    <property type="entry name" value="MFSD1"/>
</dbReference>
<evidence type="ECO:0000256" key="1">
    <source>
        <dbReference type="ARBA" id="ARBA00004155"/>
    </source>
</evidence>
<dbReference type="AlphaFoldDB" id="A0A6M4HAF4"/>
<evidence type="ECO:0000256" key="3">
    <source>
        <dbReference type="ARBA" id="ARBA00022448"/>
    </source>
</evidence>
<comment type="catalytic activity">
    <reaction evidence="16">
        <text>L-lysyl-L-lysine(out) = L-lysyl-L-lysine(in)</text>
        <dbReference type="Rhea" id="RHEA:79403"/>
        <dbReference type="ChEBI" id="CHEBI:229956"/>
    </reaction>
</comment>
<feature type="transmembrane region" description="Helical" evidence="25">
    <location>
        <begin position="171"/>
        <end position="190"/>
    </location>
</feature>
<evidence type="ECO:0000259" key="26">
    <source>
        <dbReference type="PROSITE" id="PS50850"/>
    </source>
</evidence>
<comment type="catalytic activity">
    <reaction evidence="15">
        <text>L-arginyl-L-alpha-amino acid(out) = L-arginyl-L-alpha-amino acid(in)</text>
        <dbReference type="Rhea" id="RHEA:79371"/>
        <dbReference type="ChEBI" id="CHEBI:84315"/>
    </reaction>
</comment>
<evidence type="ECO:0000256" key="5">
    <source>
        <dbReference type="ARBA" id="ARBA00022989"/>
    </source>
</evidence>
<comment type="catalytic activity">
    <reaction evidence="9">
        <text>L-histidyl-glycine(out) = L-histidyl-glycine(in)</text>
        <dbReference type="Rhea" id="RHEA:79395"/>
        <dbReference type="ChEBI" id="CHEBI:229957"/>
    </reaction>
</comment>
<keyword evidence="28" id="KW-1185">Reference proteome</keyword>
<evidence type="ECO:0000256" key="12">
    <source>
        <dbReference type="ARBA" id="ARBA00044891"/>
    </source>
</evidence>
<evidence type="ECO:0000256" key="22">
    <source>
        <dbReference type="ARBA" id="ARBA00045018"/>
    </source>
</evidence>
<evidence type="ECO:0000256" key="16">
    <source>
        <dbReference type="ARBA" id="ARBA00044900"/>
    </source>
</evidence>
<dbReference type="InterPro" id="IPR020846">
    <property type="entry name" value="MFS_dom"/>
</dbReference>
<evidence type="ECO:0000256" key="24">
    <source>
        <dbReference type="ARBA" id="ARBA00046376"/>
    </source>
</evidence>
<evidence type="ECO:0000256" key="14">
    <source>
        <dbReference type="ARBA" id="ARBA00044898"/>
    </source>
</evidence>
<evidence type="ECO:0000256" key="17">
    <source>
        <dbReference type="ARBA" id="ARBA00044903"/>
    </source>
</evidence>
<comment type="catalytic activity">
    <reaction evidence="14">
        <text>L-aspartyl-L-lysine(out) = L-aspartyl-L-lysine(in)</text>
        <dbReference type="Rhea" id="RHEA:79411"/>
        <dbReference type="ChEBI" id="CHEBI:229953"/>
    </reaction>
</comment>
<evidence type="ECO:0000313" key="27">
    <source>
        <dbReference type="EMBL" id="QJR16546.1"/>
    </source>
</evidence>
<keyword evidence="6 25" id="KW-0472">Membrane</keyword>
<feature type="domain" description="Major facilitator superfamily (MFS) profile" evidence="26">
    <location>
        <begin position="6"/>
        <end position="427"/>
    </location>
</feature>
<feature type="transmembrane region" description="Helical" evidence="25">
    <location>
        <begin position="296"/>
        <end position="314"/>
    </location>
</feature>
<dbReference type="EMBL" id="CP053073">
    <property type="protein sequence ID" value="QJR16546.1"/>
    <property type="molecule type" value="Genomic_DNA"/>
</dbReference>
<evidence type="ECO:0000256" key="11">
    <source>
        <dbReference type="ARBA" id="ARBA00044884"/>
    </source>
</evidence>
<evidence type="ECO:0000256" key="2">
    <source>
        <dbReference type="ARBA" id="ARBA00008335"/>
    </source>
</evidence>
<dbReference type="PROSITE" id="PS50850">
    <property type="entry name" value="MFS"/>
    <property type="match status" value="1"/>
</dbReference>
<comment type="catalytic activity">
    <reaction evidence="11">
        <text>L-alpha-aminoacyl-L-histidine(out) = L-alpha-aminoacyl-L-histidine(in)</text>
        <dbReference type="Rhea" id="RHEA:79375"/>
        <dbReference type="ChEBI" id="CHEBI:229967"/>
    </reaction>
</comment>
<dbReference type="InterPro" id="IPR011701">
    <property type="entry name" value="MFS"/>
</dbReference>
<evidence type="ECO:0000256" key="25">
    <source>
        <dbReference type="SAM" id="Phobius"/>
    </source>
</evidence>
<keyword evidence="4 25" id="KW-0812">Transmembrane</keyword>
<proteinExistence type="inferred from homology"/>
<comment type="catalytic activity">
    <reaction evidence="10">
        <text>L-alpha-aminoacyl-L-arginine(out) = L-alpha-aminoacyl-L-arginine(in)</text>
        <dbReference type="Rhea" id="RHEA:79367"/>
        <dbReference type="ChEBI" id="CHEBI:229968"/>
    </reaction>
</comment>
<evidence type="ECO:0000256" key="6">
    <source>
        <dbReference type="ARBA" id="ARBA00023136"/>
    </source>
</evidence>
<dbReference type="FunCoup" id="A0A6M4HAF4">
    <property type="interactions" value="301"/>
</dbReference>
<dbReference type="GO" id="GO:0005765">
    <property type="term" value="C:lysosomal membrane"/>
    <property type="evidence" value="ECO:0007669"/>
    <property type="project" value="UniProtKB-SubCell"/>
</dbReference>
<dbReference type="Gene3D" id="1.20.1250.20">
    <property type="entry name" value="MFS general substrate transporter like domains"/>
    <property type="match status" value="2"/>
</dbReference>
<feature type="transmembrane region" description="Helical" evidence="25">
    <location>
        <begin position="82"/>
        <end position="102"/>
    </location>
</feature>
<evidence type="ECO:0000256" key="8">
    <source>
        <dbReference type="ARBA" id="ARBA00044876"/>
    </source>
</evidence>
<reference evidence="27 28" key="1">
    <citation type="submission" date="2020-04" db="EMBL/GenBank/DDBJ databases">
        <title>Usitatibacter rugosus gen. nov., sp. nov. and Usitatibacter palustris sp. nov., novel members of Usitatibacteraceae fam. nov. within the order Nitrosomonadales isolated from soil.</title>
        <authorList>
            <person name="Huber K.J."/>
            <person name="Neumann-Schaal M."/>
            <person name="Geppert A."/>
            <person name="Luckner M."/>
            <person name="Wanner G."/>
            <person name="Overmann J."/>
        </authorList>
    </citation>
    <scope>NUCLEOTIDE SEQUENCE [LARGE SCALE GENOMIC DNA]</scope>
    <source>
        <strain evidence="27 28">Swamp67</strain>
    </source>
</reference>
<evidence type="ECO:0000256" key="13">
    <source>
        <dbReference type="ARBA" id="ARBA00044893"/>
    </source>
</evidence>
<keyword evidence="3" id="KW-0813">Transport</keyword>
<comment type="function">
    <text evidence="23">Lysosomal dipeptide uniporter that selectively exports lysine, arginine or histidine-containing dipeptides with a net positive charge from the lysosome lumen into the cytosol. Could play a role in a specific type of protein O-glycosylation indirectly regulating macrophages migration and tissue invasion. Also essential for liver homeostasis.</text>
</comment>
<evidence type="ECO:0000256" key="20">
    <source>
        <dbReference type="ARBA" id="ARBA00044924"/>
    </source>
</evidence>
<evidence type="ECO:0000256" key="15">
    <source>
        <dbReference type="ARBA" id="ARBA00044899"/>
    </source>
</evidence>
<feature type="transmembrane region" description="Helical" evidence="25">
    <location>
        <begin position="137"/>
        <end position="159"/>
    </location>
</feature>
<accession>A0A6M4HAF4</accession>
<dbReference type="InterPro" id="IPR036259">
    <property type="entry name" value="MFS_trans_sf"/>
</dbReference>
<dbReference type="GO" id="GO:0022857">
    <property type="term" value="F:transmembrane transporter activity"/>
    <property type="evidence" value="ECO:0007669"/>
    <property type="project" value="InterPro"/>
</dbReference>
<dbReference type="SUPFAM" id="SSF103473">
    <property type="entry name" value="MFS general substrate transporter"/>
    <property type="match status" value="1"/>
</dbReference>
<evidence type="ECO:0000256" key="10">
    <source>
        <dbReference type="ARBA" id="ARBA00044881"/>
    </source>
</evidence>
<keyword evidence="7" id="KW-0458">Lysosome</keyword>
<comment type="catalytic activity">
    <reaction evidence="19">
        <text>L-alanyl-L-lysine(out) = L-alanyl-L-lysine(in)</text>
        <dbReference type="Rhea" id="RHEA:79415"/>
        <dbReference type="ChEBI" id="CHEBI:192470"/>
    </reaction>
</comment>
<sequence>MSAGRALPPAHLAWLVWGLGAALYFIAFYQRVSPAVLTQELTREFRLSAVALGNLSAFYFYSYVAGQIPTGVIADRWGPRKLLTAGAALTAAGTLLFALAPSVAWANAGRLIIGASCGVAFVSMLKLASHWMPAKHFALASSAALLVGVTGATIAGAPMRVAVDAFGWRPVMVASAVATALVAVAIWLIVRDDPSERGYASHFPEAAHDAAPTSVLSDLRQVIGYRNTWLLFIAPGGFSALMLAFCGLWGVPFLVMHYGFTTAHAAMLTSLTLIAWSASGLAYGPLSNRIGRRKPVLIASLAATMAIWAVILFVPGLGPVGLVVLLLALGIAAGGFILVFPFSKESVPARFGGTVSGVTNMGVMFGGLFMQPLVGWVLDSHWRGTVASGGRFYELDAFQSAFSIIFIWGAIALVLLTFTHESYCKQK</sequence>
<organism evidence="27 28">
    <name type="scientific">Usitatibacter palustris</name>
    <dbReference type="NCBI Taxonomy" id="2732487"/>
    <lineage>
        <taxon>Bacteria</taxon>
        <taxon>Pseudomonadati</taxon>
        <taxon>Pseudomonadota</taxon>
        <taxon>Betaproteobacteria</taxon>
        <taxon>Nitrosomonadales</taxon>
        <taxon>Usitatibacteraceae</taxon>
        <taxon>Usitatibacter</taxon>
    </lineage>
</organism>
<evidence type="ECO:0000256" key="18">
    <source>
        <dbReference type="ARBA" id="ARBA00044912"/>
    </source>
</evidence>
<feature type="transmembrane region" description="Helical" evidence="25">
    <location>
        <begin position="49"/>
        <end position="70"/>
    </location>
</feature>
<dbReference type="InParanoid" id="A0A6M4HAF4"/>
<comment type="catalytic activity">
    <reaction evidence="17">
        <text>L-arginyl-glycine(out) = L-arginyl-glycine(in)</text>
        <dbReference type="Rhea" id="RHEA:79391"/>
        <dbReference type="ChEBI" id="CHEBI:229955"/>
    </reaction>
</comment>
<gene>
    <name evidence="27" type="ORF">DSM104440_03381</name>
</gene>
<feature type="transmembrane region" description="Helical" evidence="25">
    <location>
        <begin position="263"/>
        <end position="284"/>
    </location>
</feature>
<feature type="transmembrane region" description="Helical" evidence="25">
    <location>
        <begin position="229"/>
        <end position="251"/>
    </location>
</feature>
<dbReference type="PANTHER" id="PTHR23512">
    <property type="entry name" value="MAJOR FACILITATOR SUPERFAMILY DOMAIN-CONTAINING PROTEIN 1"/>
    <property type="match status" value="1"/>
</dbReference>
<protein>
    <recommendedName>
        <fullName evidence="21">Lysosomal dipeptide transporter MFSD1</fullName>
    </recommendedName>
    <alternativeName>
        <fullName evidence="22">Major facilitator superfamily domain-containing protein 1</fullName>
    </alternativeName>
</protein>
<evidence type="ECO:0000256" key="4">
    <source>
        <dbReference type="ARBA" id="ARBA00022692"/>
    </source>
</evidence>
<comment type="subunit">
    <text evidence="24">Homodimer. Interacts with lysosomal protein GLMP (via lumenal domain); the interaction starts while both proteins are still in the endoplasmic reticulum and is required for stabilization of MFSD1 in lysosomes but has no direct effect on its targeting to lysosomes or transporter activity.</text>
</comment>
<evidence type="ECO:0000256" key="23">
    <source>
        <dbReference type="ARBA" id="ARBA00045709"/>
    </source>
</evidence>
<feature type="transmembrane region" description="Helical" evidence="25">
    <location>
        <begin position="354"/>
        <end position="378"/>
    </location>
</feature>
<comment type="catalytic activity">
    <reaction evidence="18">
        <text>L-histidyl-L-alpha-amino acid(out) = L-histidyl-L-alpha-amino acid(in)</text>
        <dbReference type="Rhea" id="RHEA:79379"/>
        <dbReference type="ChEBI" id="CHEBI:229964"/>
    </reaction>
</comment>
<dbReference type="Pfam" id="PF07690">
    <property type="entry name" value="MFS_1"/>
    <property type="match status" value="1"/>
</dbReference>
<comment type="subcellular location">
    <subcellularLocation>
        <location evidence="1">Lysosome membrane</location>
        <topology evidence="1">Multi-pass membrane protein</topology>
    </subcellularLocation>
</comment>